<evidence type="ECO:0000256" key="1">
    <source>
        <dbReference type="SAM" id="Phobius"/>
    </source>
</evidence>
<name>A0A330GHI3_9HYPH</name>
<evidence type="ECO:0000313" key="2">
    <source>
        <dbReference type="EMBL" id="RAZ71848.1"/>
    </source>
</evidence>
<protein>
    <submittedName>
        <fullName evidence="2">Uncharacterized protein</fullName>
    </submittedName>
</protein>
<gene>
    <name evidence="2" type="ORF">DPM35_30260</name>
</gene>
<accession>A0A330GHI3</accession>
<keyword evidence="1" id="KW-1133">Transmembrane helix</keyword>
<sequence length="130" mass="12958">MAAAFAAGAFPAGAFPWAALEAGALAAGAFALAAGWFAAGVLAAPSAGAPLPTSTGTGSLAAWPVVACATWTPVGLWFSAALLCSSQEFETASNSILVVIAQAPPAFPGKRHVSPGLCNRPSIYFIYSNM</sequence>
<proteinExistence type="predicted"/>
<feature type="transmembrane region" description="Helical" evidence="1">
    <location>
        <begin position="60"/>
        <end position="83"/>
    </location>
</feature>
<evidence type="ECO:0000313" key="3">
    <source>
        <dbReference type="Proteomes" id="UP000251956"/>
    </source>
</evidence>
<dbReference type="Proteomes" id="UP000251956">
    <property type="component" value="Unassembled WGS sequence"/>
</dbReference>
<reference evidence="2 3" key="2">
    <citation type="submission" date="2018-07" db="EMBL/GenBank/DDBJ databases">
        <title>Diversity of Mesorhizobium strains in Brazil.</title>
        <authorList>
            <person name="Helene L.C.F."/>
            <person name="Dall'Agnol R."/>
            <person name="Delamuta J.R.M."/>
            <person name="Hungria M."/>
        </authorList>
    </citation>
    <scope>NUCLEOTIDE SEQUENCE [LARGE SCALE GENOMIC DNA]</scope>
    <source>
        <strain evidence="2 3">CNPSo 3140</strain>
    </source>
</reference>
<comment type="caution">
    <text evidence="2">The sequence shown here is derived from an EMBL/GenBank/DDBJ whole genome shotgun (WGS) entry which is preliminary data.</text>
</comment>
<feature type="transmembrane region" description="Helical" evidence="1">
    <location>
        <begin position="24"/>
        <end position="48"/>
    </location>
</feature>
<organism evidence="2 3">
    <name type="scientific">Mesorhizobium atlanticum</name>
    <dbReference type="NCBI Taxonomy" id="2233532"/>
    <lineage>
        <taxon>Bacteria</taxon>
        <taxon>Pseudomonadati</taxon>
        <taxon>Pseudomonadota</taxon>
        <taxon>Alphaproteobacteria</taxon>
        <taxon>Hyphomicrobiales</taxon>
        <taxon>Phyllobacteriaceae</taxon>
        <taxon>Mesorhizobium</taxon>
    </lineage>
</organism>
<dbReference type="AlphaFoldDB" id="A0A330GHI3"/>
<dbReference type="EMBL" id="QMBQ01000012">
    <property type="protein sequence ID" value="RAZ71848.1"/>
    <property type="molecule type" value="Genomic_DNA"/>
</dbReference>
<dbReference type="OrthoDB" id="9949685at2"/>
<keyword evidence="1" id="KW-0812">Transmembrane</keyword>
<keyword evidence="1" id="KW-0472">Membrane</keyword>
<reference evidence="3" key="1">
    <citation type="submission" date="2018-06" db="EMBL/GenBank/DDBJ databases">
        <authorList>
            <person name="Helene L.C."/>
            <person name="Dall'Agnol R."/>
            <person name="Delamuta J.R."/>
            <person name="Hungria M."/>
        </authorList>
    </citation>
    <scope>NUCLEOTIDE SEQUENCE [LARGE SCALE GENOMIC DNA]</scope>
    <source>
        <strain evidence="3">CNPSo 3140</strain>
    </source>
</reference>
<keyword evidence="3" id="KW-1185">Reference proteome</keyword>